<comment type="subcellular location">
    <subcellularLocation>
        <location evidence="4">Cytoplasm</location>
    </subcellularLocation>
</comment>
<keyword evidence="11 18" id="KW-0479">Metal-binding</keyword>
<feature type="domain" description="S-adenosylmethionine synthetase central" evidence="22">
    <location>
        <begin position="1651"/>
        <end position="1772"/>
    </location>
</feature>
<comment type="subunit">
    <text evidence="7">Homotetramer.</text>
</comment>
<feature type="domain" description="S-adenosylmethionine synthetase N-terminal" evidence="21">
    <location>
        <begin position="1163"/>
        <end position="1257"/>
    </location>
</feature>
<feature type="domain" description="S-adenosylmethionine synthetase central" evidence="22">
    <location>
        <begin position="567"/>
        <end position="687"/>
    </location>
</feature>
<dbReference type="CDD" id="cd18079">
    <property type="entry name" value="S-AdoMet_synt"/>
    <property type="match status" value="5"/>
</dbReference>
<evidence type="ECO:0000313" key="25">
    <source>
        <dbReference type="Proteomes" id="UP001604336"/>
    </source>
</evidence>
<keyword evidence="15 18" id="KW-0630">Potassium</keyword>
<comment type="cofactor">
    <cofactor evidence="2">
        <name>Mg(2+)</name>
        <dbReference type="ChEBI" id="CHEBI:18420"/>
    </cofactor>
</comment>
<evidence type="ECO:0000256" key="14">
    <source>
        <dbReference type="ARBA" id="ARBA00022842"/>
    </source>
</evidence>
<feature type="domain" description="S-adenosylmethionine synthetase N-terminal" evidence="21">
    <location>
        <begin position="785"/>
        <end position="879"/>
    </location>
</feature>
<dbReference type="Pfam" id="PF00438">
    <property type="entry name" value="S-AdoMet_synt_N"/>
    <property type="match status" value="5"/>
</dbReference>
<name>A0ABD1RRX7_9LAMI</name>
<feature type="chain" id="PRO_5044884820" description="S-adenosylmethionine synthase" evidence="20">
    <location>
        <begin position="22"/>
        <end position="1927"/>
    </location>
</feature>
<evidence type="ECO:0000256" key="10">
    <source>
        <dbReference type="ARBA" id="ARBA00022679"/>
    </source>
</evidence>
<dbReference type="PROSITE" id="PS00376">
    <property type="entry name" value="ADOMET_SYNTHASE_1"/>
    <property type="match status" value="5"/>
</dbReference>
<evidence type="ECO:0000256" key="8">
    <source>
        <dbReference type="ARBA" id="ARBA00022490"/>
    </source>
</evidence>
<dbReference type="InterPro" id="IPR022629">
    <property type="entry name" value="S-AdoMet_synt_central"/>
</dbReference>
<comment type="catalytic activity">
    <reaction evidence="17 18">
        <text>L-methionine + ATP + H2O = S-adenosyl-L-methionine + phosphate + diphosphate</text>
        <dbReference type="Rhea" id="RHEA:21080"/>
        <dbReference type="ChEBI" id="CHEBI:15377"/>
        <dbReference type="ChEBI" id="CHEBI:30616"/>
        <dbReference type="ChEBI" id="CHEBI:33019"/>
        <dbReference type="ChEBI" id="CHEBI:43474"/>
        <dbReference type="ChEBI" id="CHEBI:57844"/>
        <dbReference type="ChEBI" id="CHEBI:59789"/>
        <dbReference type="EC" id="2.5.1.6"/>
    </reaction>
</comment>
<feature type="domain" description="S-adenosylmethionine synthetase N-terminal" evidence="21">
    <location>
        <begin position="1541"/>
        <end position="1635"/>
    </location>
</feature>
<feature type="domain" description="S-adenosylmethionine synthetase C-terminal" evidence="23">
    <location>
        <begin position="1018"/>
        <end position="1159"/>
    </location>
</feature>
<feature type="domain" description="S-adenosylmethionine synthetase central" evidence="22">
    <location>
        <begin position="1273"/>
        <end position="1394"/>
    </location>
</feature>
<keyword evidence="16" id="KW-0170">Cobalt</keyword>
<evidence type="ECO:0000259" key="22">
    <source>
        <dbReference type="Pfam" id="PF02772"/>
    </source>
</evidence>
<dbReference type="InterPro" id="IPR022631">
    <property type="entry name" value="ADOMET_SYNTHASE_CS"/>
</dbReference>
<proteinExistence type="inferred from homology"/>
<feature type="domain" description="S-adenosylmethionine synthetase C-terminal" evidence="23">
    <location>
        <begin position="1396"/>
        <end position="1537"/>
    </location>
</feature>
<comment type="cofactor">
    <cofactor evidence="1">
        <name>Co(2+)</name>
        <dbReference type="ChEBI" id="CHEBI:48828"/>
    </cofactor>
</comment>
<feature type="domain" description="S-adenosylmethionine synthetase N-terminal" evidence="21">
    <location>
        <begin position="457"/>
        <end position="551"/>
    </location>
</feature>
<feature type="domain" description="S-adenosylmethionine synthetase C-terminal" evidence="23">
    <location>
        <begin position="1774"/>
        <end position="1915"/>
    </location>
</feature>
<dbReference type="Pfam" id="PF02772">
    <property type="entry name" value="S-AdoMet_synt_M"/>
    <property type="match status" value="5"/>
</dbReference>
<dbReference type="GO" id="GO:0005737">
    <property type="term" value="C:cytoplasm"/>
    <property type="evidence" value="ECO:0007669"/>
    <property type="project" value="UniProtKB-SubCell"/>
</dbReference>
<evidence type="ECO:0000313" key="24">
    <source>
        <dbReference type="EMBL" id="KAL2491165.1"/>
    </source>
</evidence>
<keyword evidence="13 18" id="KW-0067">ATP-binding</keyword>
<keyword evidence="12 18" id="KW-0547">Nucleotide-binding</keyword>
<feature type="signal peptide" evidence="20">
    <location>
        <begin position="1"/>
        <end position="21"/>
    </location>
</feature>
<comment type="pathway">
    <text evidence="5 18">Amino-acid biosynthesis; S-adenosyl-L-methionine biosynthesis; S-adenosyl-L-methionine from L-methionine: step 1/1.</text>
</comment>
<keyword evidence="25" id="KW-1185">Reference proteome</keyword>
<keyword evidence="14 18" id="KW-0460">Magnesium</keyword>
<protein>
    <recommendedName>
        <fullName evidence="18">S-adenosylmethionine synthase</fullName>
        <ecNumber evidence="18">2.5.1.6</ecNumber>
    </recommendedName>
</protein>
<evidence type="ECO:0000256" key="5">
    <source>
        <dbReference type="ARBA" id="ARBA00005224"/>
    </source>
</evidence>
<dbReference type="FunFam" id="3.30.300.10:FF:000004">
    <property type="entry name" value="S-adenosylmethionine synthase"/>
    <property type="match status" value="3"/>
</dbReference>
<comment type="caution">
    <text evidence="24">The sequence shown here is derived from an EMBL/GenBank/DDBJ whole genome shotgun (WGS) entry which is preliminary data.</text>
</comment>
<dbReference type="EC" id="2.5.1.6" evidence="18"/>
<evidence type="ECO:0000256" key="7">
    <source>
        <dbReference type="ARBA" id="ARBA00011881"/>
    </source>
</evidence>
<dbReference type="InterPro" id="IPR022636">
    <property type="entry name" value="S-AdoMet_synthetase_sfam"/>
</dbReference>
<evidence type="ECO:0000256" key="13">
    <source>
        <dbReference type="ARBA" id="ARBA00022840"/>
    </source>
</evidence>
<dbReference type="Proteomes" id="UP001604336">
    <property type="component" value="Unassembled WGS sequence"/>
</dbReference>
<evidence type="ECO:0000256" key="1">
    <source>
        <dbReference type="ARBA" id="ARBA00001941"/>
    </source>
</evidence>
<evidence type="ECO:0000256" key="2">
    <source>
        <dbReference type="ARBA" id="ARBA00001946"/>
    </source>
</evidence>
<feature type="domain" description="S-adenosylmethionine synthetase central" evidence="22">
    <location>
        <begin position="239"/>
        <end position="359"/>
    </location>
</feature>
<keyword evidence="20" id="KW-0732">Signal</keyword>
<feature type="domain" description="S-adenosylmethionine synthetase N-terminal" evidence="21">
    <location>
        <begin position="126"/>
        <end position="223"/>
    </location>
</feature>
<evidence type="ECO:0000256" key="19">
    <source>
        <dbReference type="RuleBase" id="RU004462"/>
    </source>
</evidence>
<organism evidence="24 25">
    <name type="scientific">Abeliophyllum distichum</name>
    <dbReference type="NCBI Taxonomy" id="126358"/>
    <lineage>
        <taxon>Eukaryota</taxon>
        <taxon>Viridiplantae</taxon>
        <taxon>Streptophyta</taxon>
        <taxon>Embryophyta</taxon>
        <taxon>Tracheophyta</taxon>
        <taxon>Spermatophyta</taxon>
        <taxon>Magnoliopsida</taxon>
        <taxon>eudicotyledons</taxon>
        <taxon>Gunneridae</taxon>
        <taxon>Pentapetalae</taxon>
        <taxon>asterids</taxon>
        <taxon>lamiids</taxon>
        <taxon>Lamiales</taxon>
        <taxon>Oleaceae</taxon>
        <taxon>Forsythieae</taxon>
        <taxon>Abeliophyllum</taxon>
    </lineage>
</organism>
<dbReference type="FunFam" id="3.30.300.10:FF:000001">
    <property type="entry name" value="S-adenosylmethionine synthase"/>
    <property type="match status" value="5"/>
</dbReference>
<evidence type="ECO:0000256" key="16">
    <source>
        <dbReference type="ARBA" id="ARBA00023285"/>
    </source>
</evidence>
<evidence type="ECO:0000256" key="11">
    <source>
        <dbReference type="ARBA" id="ARBA00022723"/>
    </source>
</evidence>
<dbReference type="EMBL" id="JBFOLK010000008">
    <property type="protein sequence ID" value="KAL2491165.1"/>
    <property type="molecule type" value="Genomic_DNA"/>
</dbReference>
<accession>A0ABD1RRX7</accession>
<evidence type="ECO:0000256" key="6">
    <source>
        <dbReference type="ARBA" id="ARBA00009685"/>
    </source>
</evidence>
<reference evidence="25" key="1">
    <citation type="submission" date="2024-07" db="EMBL/GenBank/DDBJ databases">
        <title>Two chromosome-level genome assemblies of Korean endemic species Abeliophyllum distichum and Forsythia ovata (Oleaceae).</title>
        <authorList>
            <person name="Jang H."/>
        </authorList>
    </citation>
    <scope>NUCLEOTIDE SEQUENCE [LARGE SCALE GENOMIC DNA]</scope>
</reference>
<keyword evidence="9 18" id="KW-0554">One-carbon metabolism</keyword>
<dbReference type="Pfam" id="PF02773">
    <property type="entry name" value="S-AdoMet_synt_C"/>
    <property type="match status" value="3"/>
</dbReference>
<dbReference type="GO" id="GO:0006730">
    <property type="term" value="P:one-carbon metabolic process"/>
    <property type="evidence" value="ECO:0007669"/>
    <property type="project" value="UniProtKB-KW"/>
</dbReference>
<dbReference type="InterPro" id="IPR022628">
    <property type="entry name" value="S-AdoMet_synt_N"/>
</dbReference>
<evidence type="ECO:0000256" key="12">
    <source>
        <dbReference type="ARBA" id="ARBA00022741"/>
    </source>
</evidence>
<evidence type="ECO:0000256" key="15">
    <source>
        <dbReference type="ARBA" id="ARBA00022958"/>
    </source>
</evidence>
<dbReference type="GO" id="GO:0005524">
    <property type="term" value="F:ATP binding"/>
    <property type="evidence" value="ECO:0007669"/>
    <property type="project" value="UniProtKB-KW"/>
</dbReference>
<dbReference type="Gene3D" id="3.30.300.10">
    <property type="match status" value="15"/>
</dbReference>
<evidence type="ECO:0000259" key="23">
    <source>
        <dbReference type="Pfam" id="PF02773"/>
    </source>
</evidence>
<dbReference type="PANTHER" id="PTHR11964">
    <property type="entry name" value="S-ADENOSYLMETHIONINE SYNTHETASE"/>
    <property type="match status" value="1"/>
</dbReference>
<evidence type="ECO:0000256" key="4">
    <source>
        <dbReference type="ARBA" id="ARBA00004496"/>
    </source>
</evidence>
<comment type="function">
    <text evidence="3">Catalyzes the formation of S-adenosylmethionine from methionine and ATP. The reaction comprises two steps that are both catalyzed by the same enzyme: formation of S-adenosylmethionine (AdoMet) and triphosphate, and subsequent hydrolysis of the triphosphate.</text>
</comment>
<keyword evidence="10 18" id="KW-0808">Transferase</keyword>
<keyword evidence="8" id="KW-0963">Cytoplasm</keyword>
<dbReference type="PROSITE" id="PS00377">
    <property type="entry name" value="ADOMET_SYNTHASE_2"/>
    <property type="match status" value="3"/>
</dbReference>
<dbReference type="InterPro" id="IPR002133">
    <property type="entry name" value="S-AdoMet_synthetase"/>
</dbReference>
<evidence type="ECO:0000256" key="9">
    <source>
        <dbReference type="ARBA" id="ARBA00022563"/>
    </source>
</evidence>
<feature type="domain" description="S-adenosylmethionine synthetase central" evidence="22">
    <location>
        <begin position="895"/>
        <end position="1016"/>
    </location>
</feature>
<comment type="cofactor">
    <cofactor evidence="18">
        <name>Mn(2+)</name>
        <dbReference type="ChEBI" id="CHEBI:29035"/>
    </cofactor>
    <cofactor evidence="18">
        <name>Mg(2+)</name>
        <dbReference type="ChEBI" id="CHEBI:18420"/>
    </cofactor>
    <cofactor evidence="18">
        <name>Co(2+)</name>
        <dbReference type="ChEBI" id="CHEBI:48828"/>
    </cofactor>
    <text evidence="18">Binds 2 divalent ions per subunit. The metal ions interact primarily with the substrate. Can utilize magnesium, manganese or cobalt (in vitro).</text>
</comment>
<dbReference type="FunFam" id="3.30.300.10:FF:000003">
    <property type="entry name" value="S-adenosylmethionine synthase"/>
    <property type="match status" value="5"/>
</dbReference>
<sequence length="1927" mass="211238">MRASKIFSLSLDLLSSNSLLAALKADSDATVETGTVDLVPFFIILGQRLTAGPLGAAPPRSTVQHSWPVNCLPDSWASSRFQILVSDDINTTSPIILRCKQKVVSRNALLSAVGFLLFEVENMDTFLFTSESVNEGHPDKLCDQISDAVLDACLEQDPDSKVACETCTKTNMVMVFGEITTKGSIDYEKIVRDTCRNIGFTSDNVGLDADKCKVLVYIEQQSPDIAQGVHGHLTKRPEEIGAGDQGHMFGYATDETPELMPLSHVLATKLGARLTEVRKNGTCPWLRPDGKTQVTVEYYNENGAMVPVRVHTVLISTQHDETVTNDEIAKDLKEHVIKPIIPEKYLDEKTIFHLNPSGRQAAKSIVASGLARRCIVQVSYAIGVPEPLSVFVDTCGTGSIPDKDILKIVKENFDFRPGMISINLDLKRGGNGRFLKTAAYGHFGRDDPDFTWELNKKSESVNEGHPDKLCDQISDAVLDACLEQDPDSKVACETCTKTNMVMVFGEITTKGSIDYEKIVRDTCRNIGFTSDNVGLDADKCKVLVYIEQQSPDIAQGVHGHLTKRPEEIGAGDQGHMFGYATDETPELMPLSHVLATKLGARLTEVRKNGTCPWLRPDGKTQVTVEYYNENGAMVPVRVHTVLISTQHDETVTNDEIAKDLKEHVIKPIIPEKYLDEKTIFHLNPSGRQAAKSIVASGLARRCIVQVSYAIGVPEPLSVFVDTCGTGSIPDKDILKIVKENFDFRPGMISINLDLKRGGNGRFLKTAAYGHFGRDDPDFTWELNKKSESVNEGHPDKLCDQISDAVLDACLEQDPDSIVACETCTKTNMVMVFGEITTKGSIDYEKIVRDTCRNIGFTSDNVGLDADKCKVLVYIEQQSPDIAQGVHGHLTKRPEEIGAGDQGHMFGYATDETPELMPLSHVLATKLGARLTEVRKNGTCPWLRPDGKTQVTVEYYNENGAMVPVRVHTVLISTQHDETVTNDEIAKDLKEHVIKPIIPEKYLDEKTIFHLNPSGRFVIGGPHGDAGLTGRKIIIDTYGGWGAHGGGAFSGKDPTKVDRSGAYIVRQAAKSIVASGLARRCIVQVSYAIGVPEPLSVFVDTCGTGSIPDKDILKIVKENFDFRPGMISINLDLKRGGNGRFLKTAAYGHFGRDDPDFTWELNKKSESVNEGHPDKLCDQISDAVLDACLEQDPDSKVACETCTKTNMVMVFGEITTKGSIDYEKIVRDTCRNIGFTSDNVGLDADKCKVLVYIEQQSPDIAQGVHGHLTKRPEEIGAGDQGHMFGYATDETPELMPLSHVLATKLGARLTEVRKNGTCPWLRPDGKTQVTVEYYNENGAMVPVRVHTVLISTQHDETVTNDEIAKDLKEHVIKPIIPEKYLDEKTIFHLNPSGRFVIGGPHGDAGLTGRKIIIDTYGGWGAHGGGAFSGKDPTKVDRSGAYIVRQAAKSIVASGLARRCIVQVSYAIGVPEPLSVFVDTCGTGSIPDKDILKIVKENFDFRPGMISINLDLKRGGNGRFLKTAAYGHFGRDDPDFTWELNKKSESVNEGHPDKLCDQISDAVLDACLEQDPDSKVACETCTKTNMVMVFGEITTKGSIDYEKIVRDTCRNIGFTSDNVGLDADKCKVLVYIEQQSPDIAQGVHGHLTKRPEEIGAGDQGHMFGYATDETPELMPLSHVLATKLGARLTEVRKNGTCPWLRPDGKTQVTVEYYNENGAMVPVRVHTVLISTQHDETVTNDEIAKDLKEHVIKPIIPEKYLDEKTIFHLNPSGRFVIGGPHGDAGLTGRKIIIDTYGGWGAHGGGAFSGKDPTKVDRSGAYIVRQAAKSIVASGLARRCIVQVSYAIGVPEPLSVFVDTCGTGSIPDKDILKIVKENFDFRPGMISINLDLKRGGNGRFLKTAAYGHFGRDDPDFTWEVIKPLKWEKPQN</sequence>
<dbReference type="NCBIfam" id="TIGR01034">
    <property type="entry name" value="metK"/>
    <property type="match status" value="4"/>
</dbReference>
<evidence type="ECO:0000256" key="18">
    <source>
        <dbReference type="RuleBase" id="RU000541"/>
    </source>
</evidence>
<evidence type="ECO:0000256" key="3">
    <source>
        <dbReference type="ARBA" id="ARBA00003583"/>
    </source>
</evidence>
<evidence type="ECO:0000256" key="17">
    <source>
        <dbReference type="ARBA" id="ARBA00048344"/>
    </source>
</evidence>
<dbReference type="HAMAP" id="MF_00086">
    <property type="entry name" value="S_AdoMet_synth1"/>
    <property type="match status" value="3"/>
</dbReference>
<gene>
    <name evidence="24" type="ORF">Adt_26793</name>
</gene>
<dbReference type="GO" id="GO:0046872">
    <property type="term" value="F:metal ion binding"/>
    <property type="evidence" value="ECO:0007669"/>
    <property type="project" value="UniProtKB-KW"/>
</dbReference>
<dbReference type="SUPFAM" id="SSF55973">
    <property type="entry name" value="S-adenosylmethionine synthetase"/>
    <property type="match status" value="15"/>
</dbReference>
<comment type="cofactor">
    <cofactor evidence="18">
        <name>K(+)</name>
        <dbReference type="ChEBI" id="CHEBI:29103"/>
    </cofactor>
    <text evidence="18">Binds 1 potassium ion per subunit. The potassium ion interacts primarily with the substrate.</text>
</comment>
<dbReference type="InterPro" id="IPR022630">
    <property type="entry name" value="S-AdoMet_synt_C"/>
</dbReference>
<comment type="similarity">
    <text evidence="6 19">Belongs to the AdoMet synthase family.</text>
</comment>
<evidence type="ECO:0000256" key="20">
    <source>
        <dbReference type="SAM" id="SignalP"/>
    </source>
</evidence>
<evidence type="ECO:0000259" key="21">
    <source>
        <dbReference type="Pfam" id="PF00438"/>
    </source>
</evidence>
<dbReference type="GO" id="GO:0004478">
    <property type="term" value="F:methionine adenosyltransferase activity"/>
    <property type="evidence" value="ECO:0007669"/>
    <property type="project" value="UniProtKB-EC"/>
</dbReference>